<dbReference type="AlphaFoldDB" id="A0A848HP42"/>
<name>A0A848HP42_9BURK</name>
<feature type="domain" description="BioF2-like acetyltransferase" evidence="1">
    <location>
        <begin position="106"/>
        <end position="253"/>
    </location>
</feature>
<evidence type="ECO:0000259" key="1">
    <source>
        <dbReference type="Pfam" id="PF13480"/>
    </source>
</evidence>
<dbReference type="InterPro" id="IPR016181">
    <property type="entry name" value="Acyl_CoA_acyltransferase"/>
</dbReference>
<evidence type="ECO:0000313" key="3">
    <source>
        <dbReference type="Proteomes" id="UP000583752"/>
    </source>
</evidence>
<dbReference type="InterPro" id="IPR038740">
    <property type="entry name" value="BioF2-like_GNAT_dom"/>
</dbReference>
<dbReference type="GO" id="GO:0016740">
    <property type="term" value="F:transferase activity"/>
    <property type="evidence" value="ECO:0007669"/>
    <property type="project" value="UniProtKB-KW"/>
</dbReference>
<dbReference type="RefSeq" id="WP_169464035.1">
    <property type="nucleotide sequence ID" value="NZ_JABBGG010000002.1"/>
</dbReference>
<reference evidence="2 3" key="1">
    <citation type="submission" date="2020-04" db="EMBL/GenBank/DDBJ databases">
        <title>Massilia sp. RP-1-19 isolated from soil.</title>
        <authorList>
            <person name="Dahal R.H."/>
        </authorList>
    </citation>
    <scope>NUCLEOTIDE SEQUENCE [LARGE SCALE GENOMIC DNA]</scope>
    <source>
        <strain evidence="2 3">RP-1-19</strain>
    </source>
</reference>
<protein>
    <submittedName>
        <fullName evidence="2">GNAT family N-acetyltransferase</fullName>
    </submittedName>
</protein>
<organism evidence="2 3">
    <name type="scientific">Massilia polaris</name>
    <dbReference type="NCBI Taxonomy" id="2728846"/>
    <lineage>
        <taxon>Bacteria</taxon>
        <taxon>Pseudomonadati</taxon>
        <taxon>Pseudomonadota</taxon>
        <taxon>Betaproteobacteria</taxon>
        <taxon>Burkholderiales</taxon>
        <taxon>Oxalobacteraceae</taxon>
        <taxon>Telluria group</taxon>
        <taxon>Massilia</taxon>
    </lineage>
</organism>
<keyword evidence="3" id="KW-1185">Reference proteome</keyword>
<dbReference type="Pfam" id="PF13480">
    <property type="entry name" value="Acetyltransf_6"/>
    <property type="match status" value="1"/>
</dbReference>
<dbReference type="Proteomes" id="UP000583752">
    <property type="component" value="Unassembled WGS sequence"/>
</dbReference>
<dbReference type="SUPFAM" id="SSF55729">
    <property type="entry name" value="Acyl-CoA N-acyltransferases (Nat)"/>
    <property type="match status" value="1"/>
</dbReference>
<sequence length="312" mass="35953">MTVWERRDVPFKFQLSDMTLFSVRIPLQVRSERLVADTPPTHELRVPADALLAGSQGYVVRGLPVEGEPRVLSKVGDFICYVPQQYHHCYIDLSQTFEQYQKKFSSKTRSTISRKIKKFADHCGGQVKWKLYREPGEMKEYFALARAVSKLTYQERLLDAGLPESDEFQREAEQLAAAGRIRAWILFDGERPVSYLYCPVADGVLSYSYVGYDPAYMDKSVGLVLQWIAVEQLFSEGIFKYFDFTEGQSDHKRLFSTHQRRCANVFFIRDSLRSRAIVFAHRKVDSLSVWAGEMLERHGLKAKLKRLLRGAG</sequence>
<keyword evidence="2" id="KW-0808">Transferase</keyword>
<proteinExistence type="predicted"/>
<dbReference type="Gene3D" id="3.40.630.30">
    <property type="match status" value="1"/>
</dbReference>
<comment type="caution">
    <text evidence="2">The sequence shown here is derived from an EMBL/GenBank/DDBJ whole genome shotgun (WGS) entry which is preliminary data.</text>
</comment>
<dbReference type="EMBL" id="JABBGG010000002">
    <property type="protein sequence ID" value="NML60318.1"/>
    <property type="molecule type" value="Genomic_DNA"/>
</dbReference>
<accession>A0A848HP42</accession>
<evidence type="ECO:0000313" key="2">
    <source>
        <dbReference type="EMBL" id="NML60318.1"/>
    </source>
</evidence>
<gene>
    <name evidence="2" type="ORF">HHL21_04295</name>
</gene>